<dbReference type="InterPro" id="IPR033429">
    <property type="entry name" value="DUF5125"/>
</dbReference>
<accession>A0A9D9HIB1</accession>
<feature type="domain" description="DUF5125" evidence="2">
    <location>
        <begin position="128"/>
        <end position="311"/>
    </location>
</feature>
<proteinExistence type="predicted"/>
<evidence type="ECO:0000259" key="1">
    <source>
        <dbReference type="Pfam" id="PF16408"/>
    </source>
</evidence>
<feature type="domain" description="DUF5016" evidence="1">
    <location>
        <begin position="3"/>
        <end position="117"/>
    </location>
</feature>
<dbReference type="Pfam" id="PF17165">
    <property type="entry name" value="DUF5121"/>
    <property type="match status" value="2"/>
</dbReference>
<feature type="domain" description="DUF5121" evidence="3">
    <location>
        <begin position="551"/>
        <end position="676"/>
    </location>
</feature>
<feature type="domain" description="DUF5121" evidence="3">
    <location>
        <begin position="320"/>
        <end position="432"/>
    </location>
</feature>
<reference evidence="4" key="1">
    <citation type="submission" date="2020-10" db="EMBL/GenBank/DDBJ databases">
        <authorList>
            <person name="Gilroy R."/>
        </authorList>
    </citation>
    <scope>NUCLEOTIDE SEQUENCE</scope>
    <source>
        <strain evidence="4">B1-20833</strain>
    </source>
</reference>
<dbReference type="InterPro" id="IPR033430">
    <property type="entry name" value="DUF5121"/>
</dbReference>
<evidence type="ECO:0000259" key="2">
    <source>
        <dbReference type="Pfam" id="PF17163"/>
    </source>
</evidence>
<organism evidence="4 5">
    <name type="scientific">Candidatus Cryptobacteroides intestinavium</name>
    <dbReference type="NCBI Taxonomy" id="2840766"/>
    <lineage>
        <taxon>Bacteria</taxon>
        <taxon>Pseudomonadati</taxon>
        <taxon>Bacteroidota</taxon>
        <taxon>Bacteroidia</taxon>
        <taxon>Bacteroidales</taxon>
        <taxon>Candidatus Cryptobacteroides</taxon>
    </lineage>
</organism>
<reference evidence="4" key="2">
    <citation type="journal article" date="2021" name="PeerJ">
        <title>Extensive microbial diversity within the chicken gut microbiome revealed by metagenomics and culture.</title>
        <authorList>
            <person name="Gilroy R."/>
            <person name="Ravi A."/>
            <person name="Getino M."/>
            <person name="Pursley I."/>
            <person name="Horton D.L."/>
            <person name="Alikhan N.F."/>
            <person name="Baker D."/>
            <person name="Gharbi K."/>
            <person name="Hall N."/>
            <person name="Watson M."/>
            <person name="Adriaenssens E.M."/>
            <person name="Foster-Nyarko E."/>
            <person name="Jarju S."/>
            <person name="Secka A."/>
            <person name="Antonio M."/>
            <person name="Oren A."/>
            <person name="Chaudhuri R.R."/>
            <person name="La Ragione R."/>
            <person name="Hildebrand F."/>
            <person name="Pallen M.J."/>
        </authorList>
    </citation>
    <scope>NUCLEOTIDE SEQUENCE</scope>
    <source>
        <strain evidence="4">B1-20833</strain>
    </source>
</reference>
<dbReference type="InterPro" id="IPR032184">
    <property type="entry name" value="DUF5016"/>
</dbReference>
<dbReference type="EMBL" id="JADIMI010000083">
    <property type="protein sequence ID" value="MBO8452956.1"/>
    <property type="molecule type" value="Genomic_DNA"/>
</dbReference>
<evidence type="ECO:0000259" key="3">
    <source>
        <dbReference type="Pfam" id="PF17165"/>
    </source>
</evidence>
<dbReference type="PROSITE" id="PS51257">
    <property type="entry name" value="PROKAR_LIPOPROTEIN"/>
    <property type="match status" value="1"/>
</dbReference>
<evidence type="ECO:0000313" key="5">
    <source>
        <dbReference type="Proteomes" id="UP000823661"/>
    </source>
</evidence>
<evidence type="ECO:0000313" key="4">
    <source>
        <dbReference type="EMBL" id="MBO8452956.1"/>
    </source>
</evidence>
<sequence length="692" mass="75156">MRRIIKIATTVLAGVAVLASCKKEFEYVFADHGPDVVVNSCSESAYMGSVIGFSVNVSDPEFALSTLKAELYFDAVAVSDVTIRTKEQGTYEGEIAVPLLAGIPDGKATVVFTGTNVGQGQTVLDPVEVSVTRPDFEYLTLKTEDGQEYRMDRTEKYVYSVTSSFPVNVNALIEAPAIAEGEDPITFGWDGAGIDAGQDAMIPFSNGIAGEYAVTFNTFSFEGSPFVTLTVNGVETTMIDADTYEAVLDLEQDQTVTVEGYAAGFADWTIDADWFETVSDGEYRFLAVDGKYKIIIELDNKFFRVEAMKSATELATLNADGTGAVWLIGDANVGKPTMAQGSSWNPEVGGLCMSQIEPKKFQITLTAGLNILTDKVDFKFFHQKTWGGEFGGGTITSQSPLFISGESDGNIHIADGQTLESGAVYKFVLDLTNATYDASATKMSGAVLTVEKVGEVEIPAEEIAVNGTLLEMQSPGIYKGDIDLTQNGTIALTGISNLQDWYIDPDYLRLEGASLLFNAVSGRYEVTLDTNTGYATFIRLNDSGAYATFSEGGLYLMGYGVGHPSVVAEVGWTTEIAYAMAQVRPGVYQFTGMAMPEKDQTIGGRFRMDYISIKYFGQRGWGDEKGKINGQTNTVQYTESALQHFNQTGSDNIGFETEETEKHLEQGATYRLTVDLSRLDENLEIIDFVKVQ</sequence>
<dbReference type="Gene3D" id="2.60.40.3620">
    <property type="match status" value="1"/>
</dbReference>
<dbReference type="Pfam" id="PF16408">
    <property type="entry name" value="DUF5016"/>
    <property type="match status" value="1"/>
</dbReference>
<name>A0A9D9HIB1_9BACT</name>
<dbReference type="AlphaFoldDB" id="A0A9D9HIB1"/>
<feature type="domain" description="DUF5125" evidence="2">
    <location>
        <begin position="459"/>
        <end position="545"/>
    </location>
</feature>
<dbReference type="Proteomes" id="UP000823661">
    <property type="component" value="Unassembled WGS sequence"/>
</dbReference>
<protein>
    <submittedName>
        <fullName evidence="4">DUF5125 domain-containing protein</fullName>
    </submittedName>
</protein>
<gene>
    <name evidence="4" type="ORF">IAC06_08785</name>
</gene>
<comment type="caution">
    <text evidence="4">The sequence shown here is derived from an EMBL/GenBank/DDBJ whole genome shotgun (WGS) entry which is preliminary data.</text>
</comment>
<dbReference type="Pfam" id="PF17163">
    <property type="entry name" value="DUF5125"/>
    <property type="match status" value="2"/>
</dbReference>